<evidence type="ECO:0000313" key="1">
    <source>
        <dbReference type="EMBL" id="MCW4627788.1"/>
    </source>
</evidence>
<comment type="caution">
    <text evidence="1">The sequence shown here is derived from an EMBL/GenBank/DDBJ whole genome shotgun (WGS) entry which is preliminary data.</text>
</comment>
<protein>
    <recommendedName>
        <fullName evidence="3">Response regulatory domain-containing protein</fullName>
    </recommendedName>
</protein>
<gene>
    <name evidence="1" type="ORF">ONZ52_01625</name>
</gene>
<dbReference type="EMBL" id="JAPEUL010000004">
    <property type="protein sequence ID" value="MCW4627788.1"/>
    <property type="molecule type" value="Genomic_DNA"/>
</dbReference>
<evidence type="ECO:0008006" key="3">
    <source>
        <dbReference type="Google" id="ProtNLM"/>
    </source>
</evidence>
<organism evidence="1 2">
    <name type="scientific">Marinomonas rhodophyticola</name>
    <dbReference type="NCBI Taxonomy" id="2992803"/>
    <lineage>
        <taxon>Bacteria</taxon>
        <taxon>Pseudomonadati</taxon>
        <taxon>Pseudomonadota</taxon>
        <taxon>Gammaproteobacteria</taxon>
        <taxon>Oceanospirillales</taxon>
        <taxon>Oceanospirillaceae</taxon>
        <taxon>Marinomonas</taxon>
    </lineage>
</organism>
<dbReference type="Proteomes" id="UP001431181">
    <property type="component" value="Unassembled WGS sequence"/>
</dbReference>
<name>A0ABT3KBA9_9GAMM</name>
<reference evidence="1" key="1">
    <citation type="submission" date="2022-11" db="EMBL/GenBank/DDBJ databases">
        <title>Marinomonas sp. nov., isolated from marine algae.</title>
        <authorList>
            <person name="Choi D.G."/>
            <person name="Kim J.M."/>
            <person name="Lee J.K."/>
            <person name="Baek J.H."/>
            <person name="Jeon C.O."/>
        </authorList>
    </citation>
    <scope>NUCLEOTIDE SEQUENCE</scope>
    <source>
        <strain evidence="1">KJ51-3</strain>
    </source>
</reference>
<accession>A0ABT3KBA9</accession>
<evidence type="ECO:0000313" key="2">
    <source>
        <dbReference type="Proteomes" id="UP001431181"/>
    </source>
</evidence>
<dbReference type="RefSeq" id="WP_265216888.1">
    <property type="nucleotide sequence ID" value="NZ_JAPEUL010000004.1"/>
</dbReference>
<proteinExistence type="predicted"/>
<sequence length="70" mass="7833">MSDVITLGVENTNDVQRKLINTAKKRVLIIEDIGEMRLMLKSLMTSMGYSDIDVEALRSSRNKACFGKAL</sequence>
<keyword evidence="2" id="KW-1185">Reference proteome</keyword>